<dbReference type="SUPFAM" id="SSF50475">
    <property type="entry name" value="FMN-binding split barrel"/>
    <property type="match status" value="1"/>
</dbReference>
<dbReference type="Pfam" id="PF12900">
    <property type="entry name" value="Pyridox_ox_2"/>
    <property type="match status" value="1"/>
</dbReference>
<dbReference type="Gene3D" id="2.30.110.10">
    <property type="entry name" value="Electron Transport, Fmn-binding Protein, Chain A"/>
    <property type="match status" value="1"/>
</dbReference>
<evidence type="ECO:0008006" key="3">
    <source>
        <dbReference type="Google" id="ProtNLM"/>
    </source>
</evidence>
<dbReference type="KEGG" id="mdr:MDOR_32470"/>
<dbReference type="Proteomes" id="UP000467201">
    <property type="component" value="Chromosome"/>
</dbReference>
<dbReference type="EMBL" id="AP022605">
    <property type="protein sequence ID" value="BBZ09078.1"/>
    <property type="molecule type" value="Genomic_DNA"/>
</dbReference>
<organism evidence="1 2">
    <name type="scientific">Mycolicibacterium doricum</name>
    <dbReference type="NCBI Taxonomy" id="126673"/>
    <lineage>
        <taxon>Bacteria</taxon>
        <taxon>Bacillati</taxon>
        <taxon>Actinomycetota</taxon>
        <taxon>Actinomycetes</taxon>
        <taxon>Mycobacteriales</taxon>
        <taxon>Mycobacteriaceae</taxon>
        <taxon>Mycolicibacterium</taxon>
    </lineage>
</organism>
<sequence length="166" mass="18066">MSVAQWWCPTAPLSSLGVCSSGVDAQDRGLRRRVRADLRAAEQARRVRYAARAIAAPPQPFDAVTAEQPASSWPGSASSSWAEGTKLVSTAINHNVLFEPDDHNVAEGWSVVVKGVARILHDADELAEAERAQLLPWTSTVKQHYVRIRPLGVTGRRFVFGAGIVR</sequence>
<dbReference type="InterPro" id="IPR024747">
    <property type="entry name" value="Pyridox_Oxase-rel"/>
</dbReference>
<dbReference type="AlphaFoldDB" id="A0A7I7VZU0"/>
<accession>A0A7I7VZU0</accession>
<name>A0A7I7VZU0_9MYCO</name>
<evidence type="ECO:0000313" key="2">
    <source>
        <dbReference type="Proteomes" id="UP000467201"/>
    </source>
</evidence>
<protein>
    <recommendedName>
        <fullName evidence="3">Pyridoxamine 5'-phosphate oxidase family protein</fullName>
    </recommendedName>
</protein>
<gene>
    <name evidence="1" type="ORF">MDOR_32470</name>
</gene>
<proteinExistence type="predicted"/>
<evidence type="ECO:0000313" key="1">
    <source>
        <dbReference type="EMBL" id="BBZ09078.1"/>
    </source>
</evidence>
<reference evidence="1 2" key="1">
    <citation type="journal article" date="2019" name="Emerg. Microbes Infect.">
        <title>Comprehensive subspecies identification of 175 nontuberculous mycobacteria species based on 7547 genomic profiles.</title>
        <authorList>
            <person name="Matsumoto Y."/>
            <person name="Kinjo T."/>
            <person name="Motooka D."/>
            <person name="Nabeya D."/>
            <person name="Jung N."/>
            <person name="Uechi K."/>
            <person name="Horii T."/>
            <person name="Iida T."/>
            <person name="Fujita J."/>
            <person name="Nakamura S."/>
        </authorList>
    </citation>
    <scope>NUCLEOTIDE SEQUENCE [LARGE SCALE GENOMIC DNA]</scope>
    <source>
        <strain evidence="1 2">JCM 12405</strain>
    </source>
</reference>
<dbReference type="InterPro" id="IPR012349">
    <property type="entry name" value="Split_barrel_FMN-bd"/>
</dbReference>